<keyword evidence="1" id="KW-0472">Membrane</keyword>
<organism evidence="3 5">
    <name type="scientific">Flavobacterium glaciei</name>
    <dbReference type="NCBI Taxonomy" id="386300"/>
    <lineage>
        <taxon>Bacteria</taxon>
        <taxon>Pseudomonadati</taxon>
        <taxon>Bacteroidota</taxon>
        <taxon>Flavobacteriia</taxon>
        <taxon>Flavobacteriales</taxon>
        <taxon>Flavobacteriaceae</taxon>
        <taxon>Flavobacterium</taxon>
    </lineage>
</organism>
<proteinExistence type="predicted"/>
<evidence type="ECO:0000256" key="1">
    <source>
        <dbReference type="SAM" id="Phobius"/>
    </source>
</evidence>
<name>A0A562PS64_9FLAO</name>
<evidence type="ECO:0000313" key="3">
    <source>
        <dbReference type="EMBL" id="TWI47203.1"/>
    </source>
</evidence>
<gene>
    <name evidence="2" type="ORF">DFR66_10752</name>
    <name evidence="3" type="ORF">IQ02_01658</name>
</gene>
<feature type="transmembrane region" description="Helical" evidence="1">
    <location>
        <begin position="45"/>
        <end position="63"/>
    </location>
</feature>
<dbReference type="OrthoDB" id="1247025at2"/>
<reference evidence="2 4" key="2">
    <citation type="submission" date="2018-07" db="EMBL/GenBank/DDBJ databases">
        <title>Genomic Encyclopedia of Type Strains, Phase IV (KMG-IV): sequencing the most valuable type-strain genomes for metagenomic binning, comparative biology and taxonomic classification.</title>
        <authorList>
            <person name="Goeker M."/>
        </authorList>
    </citation>
    <scope>NUCLEOTIDE SEQUENCE [LARGE SCALE GENOMIC DNA]</scope>
    <source>
        <strain evidence="2 4">DSM 19728</strain>
    </source>
</reference>
<dbReference type="EMBL" id="QQBA01000007">
    <property type="protein sequence ID" value="RDI54729.1"/>
    <property type="molecule type" value="Genomic_DNA"/>
</dbReference>
<dbReference type="Proteomes" id="UP000321392">
    <property type="component" value="Unassembled WGS sequence"/>
</dbReference>
<reference evidence="3" key="3">
    <citation type="submission" date="2019-07" db="EMBL/GenBank/DDBJ databases">
        <authorList>
            <person name="Whitman W."/>
            <person name="Huntemann M."/>
            <person name="Clum A."/>
            <person name="Pillay M."/>
            <person name="Palaniappan K."/>
            <person name="Varghese N."/>
            <person name="Mikhailova N."/>
            <person name="Stamatis D."/>
            <person name="Reddy T."/>
            <person name="Daum C."/>
            <person name="Shapiro N."/>
            <person name="Ivanova N."/>
            <person name="Kyrpides N."/>
            <person name="Woyke T."/>
        </authorList>
    </citation>
    <scope>NUCLEOTIDE SEQUENCE</scope>
    <source>
        <strain evidence="3">CGMCC 1.5380</strain>
    </source>
</reference>
<keyword evidence="1" id="KW-0812">Transmembrane</keyword>
<comment type="caution">
    <text evidence="3">The sequence shown here is derived from an EMBL/GenBank/DDBJ whole genome shotgun (WGS) entry which is preliminary data.</text>
</comment>
<dbReference type="Proteomes" id="UP000254518">
    <property type="component" value="Unassembled WGS sequence"/>
</dbReference>
<dbReference type="AlphaFoldDB" id="A0A562PS64"/>
<evidence type="ECO:0000313" key="2">
    <source>
        <dbReference type="EMBL" id="RDI54729.1"/>
    </source>
</evidence>
<protein>
    <submittedName>
        <fullName evidence="3">Uncharacterized protein</fullName>
    </submittedName>
</protein>
<evidence type="ECO:0000313" key="5">
    <source>
        <dbReference type="Proteomes" id="UP000321392"/>
    </source>
</evidence>
<reference evidence="3 5" key="1">
    <citation type="journal article" date="2015" name="Stand. Genomic Sci.">
        <title>Genomic Encyclopedia of Bacterial and Archaeal Type Strains, Phase III: the genomes of soil and plant-associated and newly described type strains.</title>
        <authorList>
            <person name="Whitman W.B."/>
            <person name="Woyke T."/>
            <person name="Klenk H.P."/>
            <person name="Zhou Y."/>
            <person name="Lilburn T.G."/>
            <person name="Beck B.J."/>
            <person name="De Vos P."/>
            <person name="Vandamme P."/>
            <person name="Eisen J.A."/>
            <person name="Garrity G."/>
            <person name="Hugenholtz P."/>
            <person name="Kyrpides N.C."/>
        </authorList>
    </citation>
    <scope>NUCLEOTIDE SEQUENCE [LARGE SCALE GENOMIC DNA]</scope>
    <source>
        <strain evidence="3 5">CGMCC 1.5380</strain>
    </source>
</reference>
<evidence type="ECO:0000313" key="4">
    <source>
        <dbReference type="Proteomes" id="UP000254518"/>
    </source>
</evidence>
<keyword evidence="4" id="KW-1185">Reference proteome</keyword>
<accession>A0A562PS64</accession>
<keyword evidence="1" id="KW-1133">Transmembrane helix</keyword>
<dbReference type="RefSeq" id="WP_114754276.1">
    <property type="nucleotide sequence ID" value="NZ_QQBA01000007.1"/>
</dbReference>
<sequence length="241" mass="26959">MEPNKFEIQIKERLNAREIKPSAMAWDKLDSMLSEKEKQKTKFPWLYIAASFAGFLLIGTLFFNQKESVNVNQEDGVVLQNSINQEDNLTTNDTLQNTNALPNIIKHSIQKGVVASSYQAPSQQSSLKSERNQLAAAQINTFKSDSLAVLVANNNLNIKTKNKYVSAASLLADVSNTELESSTSLQTTQKSKRANTVSPQNLLSDVETEMSQTFRESAISKFNKNYNAIKTVLANRNYEKE</sequence>
<dbReference type="EMBL" id="VLKX01000007">
    <property type="protein sequence ID" value="TWI47203.1"/>
    <property type="molecule type" value="Genomic_DNA"/>
</dbReference>